<dbReference type="EMBL" id="BHXQ01000005">
    <property type="protein sequence ID" value="GCC52471.1"/>
    <property type="molecule type" value="Genomic_DNA"/>
</dbReference>
<dbReference type="InterPro" id="IPR036291">
    <property type="entry name" value="NAD(P)-bd_dom_sf"/>
</dbReference>
<evidence type="ECO:0000313" key="3">
    <source>
        <dbReference type="EMBL" id="GCC52471.1"/>
    </source>
</evidence>
<dbReference type="PANTHER" id="PTHR43000">
    <property type="entry name" value="DTDP-D-GLUCOSE 4,6-DEHYDRATASE-RELATED"/>
    <property type="match status" value="1"/>
</dbReference>
<evidence type="ECO:0000259" key="2">
    <source>
        <dbReference type="Pfam" id="PF01370"/>
    </source>
</evidence>
<sequence>MILLTGGSGFIGGHFHNVISNDKLINLDLHKPEFNHSATFYQGDIRKQEDVERVLSENKIEKIISLAAKHHDFGIGHDEYFDTNEAGTEVICKAASKYGIKEIIFYSTVAVYGTTEQMSTEQLEPQPDSPYGASKLAGEKVLIKWAQEDASRKVLILRPALVFGANNRANMYNLISQVNSGFYFHIGKAANIKSIAYVENLVSATLFLANKLGAGVHIYNYADEPQLTSRQIGETIAEALEKKIRFTLPRFVAIACGLPFDLAIKITGKNLPISTARIKKLNTQTLHSANKVRQTGFLPVYSTQQGIMKMVSWYKSQR</sequence>
<accession>A0A401UC40</accession>
<feature type="domain" description="NAD-dependent epimerase/dehydratase" evidence="2">
    <location>
        <begin position="2"/>
        <end position="220"/>
    </location>
</feature>
<dbReference type="RefSeq" id="WP_127123130.1">
    <property type="nucleotide sequence ID" value="NZ_BHXQ01000005.1"/>
</dbReference>
<comment type="caution">
    <text evidence="3">The sequence shown here is derived from an EMBL/GenBank/DDBJ whole genome shotgun (WGS) entry which is preliminary data.</text>
</comment>
<name>A0A401UC40_9BACT</name>
<dbReference type="AlphaFoldDB" id="A0A401UC40"/>
<dbReference type="Gene3D" id="3.40.50.720">
    <property type="entry name" value="NAD(P)-binding Rossmann-like Domain"/>
    <property type="match status" value="1"/>
</dbReference>
<dbReference type="Proteomes" id="UP000288227">
    <property type="component" value="Unassembled WGS sequence"/>
</dbReference>
<dbReference type="OrthoDB" id="1490291at2"/>
<keyword evidence="4" id="KW-1185">Reference proteome</keyword>
<proteinExistence type="inferred from homology"/>
<gene>
    <name evidence="3" type="ORF">SanaruYs_27080</name>
</gene>
<dbReference type="Pfam" id="PF01370">
    <property type="entry name" value="Epimerase"/>
    <property type="match status" value="1"/>
</dbReference>
<organism evidence="3 4">
    <name type="scientific">Chryseotalea sanaruensis</name>
    <dbReference type="NCBI Taxonomy" id="2482724"/>
    <lineage>
        <taxon>Bacteria</taxon>
        <taxon>Pseudomonadati</taxon>
        <taxon>Bacteroidota</taxon>
        <taxon>Cytophagia</taxon>
        <taxon>Cytophagales</taxon>
        <taxon>Chryseotaleaceae</taxon>
        <taxon>Chryseotalea</taxon>
    </lineage>
</organism>
<evidence type="ECO:0000313" key="4">
    <source>
        <dbReference type="Proteomes" id="UP000288227"/>
    </source>
</evidence>
<dbReference type="SUPFAM" id="SSF51735">
    <property type="entry name" value="NAD(P)-binding Rossmann-fold domains"/>
    <property type="match status" value="1"/>
</dbReference>
<evidence type="ECO:0000256" key="1">
    <source>
        <dbReference type="ARBA" id="ARBA00007637"/>
    </source>
</evidence>
<protein>
    <submittedName>
        <fullName evidence="3">NAD(P)-dependent oxidoreductase</fullName>
    </submittedName>
</protein>
<comment type="similarity">
    <text evidence="1">Belongs to the NAD(P)-dependent epimerase/dehydratase family.</text>
</comment>
<reference evidence="3 4" key="1">
    <citation type="submission" date="2018-11" db="EMBL/GenBank/DDBJ databases">
        <title>Chryseotalea sanarue gen. nov., sp., nov., a member of the family Cytophagaceae, isolated from a brackish lake in Hamamatsu Japan.</title>
        <authorList>
            <person name="Maejima Y."/>
            <person name="Iino T."/>
            <person name="Muraguchi Y."/>
            <person name="Fukuda K."/>
            <person name="Ohkuma M."/>
            <person name="Moriuchi R."/>
            <person name="Dohra H."/>
            <person name="Kimbara K."/>
            <person name="Shintani M."/>
        </authorList>
    </citation>
    <scope>NUCLEOTIDE SEQUENCE [LARGE SCALE GENOMIC DNA]</scope>
    <source>
        <strain evidence="3 4">Ys</strain>
    </source>
</reference>
<dbReference type="InterPro" id="IPR001509">
    <property type="entry name" value="Epimerase_deHydtase"/>
</dbReference>